<sequence>MSEIEADLQSSHSSSLLLVTTVELGGGRTGTVEVRAGDDPLDVARQFCAYHGLPDTVVAPLALHLQENLELESSRASPSARSLDGGRSELAGELPGDGQGLHDGDAEAEDVEQKHAGLRDPHALHAMPNALEAMTQLAFDGLPEPERAGEGEAGAAWGSTAVPAWGPGSSGCLAPAEPGEDSPVRVHERLYRDHFRQQLKLEERRRLRDLEIELRMAQAHVDPLSQTLAAARTPAGYSNYGERLYVEGRLEALKREQETARRREAEAARELDACTFRPALGPAAARPATSSVTSVELRGSFMVSKLEARVAELRRAKIAAETRECTFQPALNARSQRMTAARVEAAACSGLRACDRLYVEADRRRAKHEALAAQLPPEATFAPKILDVEESGVLRRLMEHRAGEDERGARVEDRLLERGRRYRANLAASRAALEAAHLYRASQVRRERAQALALAEAQRAKRDARRTFVNAASERMVARLKRERFESVFWYLARREGRAEGASLGSGQESAAAQTSVDLLAAVADEEFMDTIDPEVRTDVEFAARLLETAVGEEQEGEEPLDDLFSGVSAEPADRSSALTDEEETVDVAALATPAATAANRFAEWEGSPPAETERADSSARMSGVGGNGPDSVSNAGAGAPAATATPTRPLVDLDLFCGLMEEVLARSRGISRTYLLPMASERKKFEEPTFKPKIDPKSEALASRLREAMPIPAHENLYATAGVIRKKLEAKRAEMQAARLRALLLSRPPPAATGPAKAEPSAKPDALEIDLENQINRAMAQLNLTPDTGATTPGTKRTPTPAAEADGADAGAARIPAVRVSLDPVALFGPASALPQARMPPELKWLSSETESSIVAELPQAESGAEAVGPITSQAGAPGAIPDAGALAGNNGWGAVTDDAPPPKKTKQRPDDDMPASLRKLIALTAVAEGTKPTKRSRNKFANGVPGKEAASKDGGKQPKPSKAQEGAKAKGPAPPKAEAGAEVRKRKEFQPAVTLGEAPRAGRKRYQKERDQRRKAKRRSGAGSEAERLLETRQALSRPEFGEQAAAPLQVQLKRKHWAGDGAAQPAARPTREADPFAALQRIPMAAAGKLMEQQEADRLQYDAIAGYRNLKKARLAQQGVQYDVFNTPESLVRLANASQK</sequence>
<dbReference type="EMBL" id="JASFZW010000012">
    <property type="protein sequence ID" value="KAK2075954.1"/>
    <property type="molecule type" value="Genomic_DNA"/>
</dbReference>
<feature type="compositionally biased region" description="Acidic residues" evidence="1">
    <location>
        <begin position="551"/>
        <end position="562"/>
    </location>
</feature>
<evidence type="ECO:0000256" key="1">
    <source>
        <dbReference type="SAM" id="MobiDB-lite"/>
    </source>
</evidence>
<keyword evidence="3" id="KW-1185">Reference proteome</keyword>
<comment type="caution">
    <text evidence="2">The sequence shown here is derived from an EMBL/GenBank/DDBJ whole genome shotgun (WGS) entry which is preliminary data.</text>
</comment>
<protein>
    <submittedName>
        <fullName evidence="2">Uncharacterized protein</fullName>
    </submittedName>
</protein>
<feature type="compositionally biased region" description="Polar residues" evidence="1">
    <location>
        <begin position="784"/>
        <end position="799"/>
    </location>
</feature>
<evidence type="ECO:0000313" key="3">
    <source>
        <dbReference type="Proteomes" id="UP001255856"/>
    </source>
</evidence>
<feature type="compositionally biased region" description="Low complexity" evidence="1">
    <location>
        <begin position="876"/>
        <end position="896"/>
    </location>
</feature>
<feature type="region of interest" description="Disordered" evidence="1">
    <location>
        <begin position="871"/>
        <end position="1049"/>
    </location>
</feature>
<reference evidence="2" key="1">
    <citation type="submission" date="2021-01" db="EMBL/GenBank/DDBJ databases">
        <authorList>
            <person name="Eckstrom K.M.E."/>
        </authorList>
    </citation>
    <scope>NUCLEOTIDE SEQUENCE</scope>
    <source>
        <strain evidence="2">UVCC 0001</strain>
    </source>
</reference>
<feature type="compositionally biased region" description="Low complexity" evidence="1">
    <location>
        <begin position="636"/>
        <end position="646"/>
    </location>
</feature>
<feature type="compositionally biased region" description="Basic and acidic residues" evidence="1">
    <location>
        <begin position="100"/>
        <end position="111"/>
    </location>
</feature>
<evidence type="ECO:0000313" key="2">
    <source>
        <dbReference type="EMBL" id="KAK2075954.1"/>
    </source>
</evidence>
<dbReference type="AlphaFoldDB" id="A0AAD9IF45"/>
<proteinExistence type="predicted"/>
<dbReference type="PANTHER" id="PTHR35381">
    <property type="entry name" value="EF-HAND DOMAIN-CONTAINING PROTEIN"/>
    <property type="match status" value="1"/>
</dbReference>
<feature type="region of interest" description="Disordered" evidence="1">
    <location>
        <begin position="70"/>
        <end position="111"/>
    </location>
</feature>
<name>A0AAD9IF45_PROWI</name>
<feature type="compositionally biased region" description="Basic residues" evidence="1">
    <location>
        <begin position="1003"/>
        <end position="1022"/>
    </location>
</feature>
<feature type="region of interest" description="Disordered" evidence="1">
    <location>
        <begin position="550"/>
        <end position="585"/>
    </location>
</feature>
<feature type="region of interest" description="Disordered" evidence="1">
    <location>
        <begin position="600"/>
        <end position="646"/>
    </location>
</feature>
<accession>A0AAD9IF45</accession>
<feature type="compositionally biased region" description="Basic and acidic residues" evidence="1">
    <location>
        <begin position="981"/>
        <end position="991"/>
    </location>
</feature>
<gene>
    <name evidence="2" type="ORF">QBZ16_001290</name>
</gene>
<dbReference type="PANTHER" id="PTHR35381:SF1">
    <property type="entry name" value="EF-HAND DOMAIN-CONTAINING PROTEIN"/>
    <property type="match status" value="1"/>
</dbReference>
<dbReference type="Proteomes" id="UP001255856">
    <property type="component" value="Unassembled WGS sequence"/>
</dbReference>
<feature type="region of interest" description="Disordered" evidence="1">
    <location>
        <begin position="784"/>
        <end position="809"/>
    </location>
</feature>
<organism evidence="2 3">
    <name type="scientific">Prototheca wickerhamii</name>
    <dbReference type="NCBI Taxonomy" id="3111"/>
    <lineage>
        <taxon>Eukaryota</taxon>
        <taxon>Viridiplantae</taxon>
        <taxon>Chlorophyta</taxon>
        <taxon>core chlorophytes</taxon>
        <taxon>Trebouxiophyceae</taxon>
        <taxon>Chlorellales</taxon>
        <taxon>Chlorellaceae</taxon>
        <taxon>Prototheca</taxon>
    </lineage>
</organism>